<keyword evidence="4" id="KW-0547">Nucleotide-binding</keyword>
<gene>
    <name evidence="7" type="ORF">HNQ51_000675</name>
</gene>
<evidence type="ECO:0000256" key="2">
    <source>
        <dbReference type="ARBA" id="ARBA00022448"/>
    </source>
</evidence>
<dbReference type="PROSITE" id="PS00211">
    <property type="entry name" value="ABC_TRANSPORTER_1"/>
    <property type="match status" value="1"/>
</dbReference>
<dbReference type="SUPFAM" id="SSF52540">
    <property type="entry name" value="P-loop containing nucleoside triphosphate hydrolases"/>
    <property type="match status" value="1"/>
</dbReference>
<evidence type="ECO:0000256" key="4">
    <source>
        <dbReference type="ARBA" id="ARBA00022741"/>
    </source>
</evidence>
<evidence type="ECO:0000256" key="5">
    <source>
        <dbReference type="ARBA" id="ARBA00022840"/>
    </source>
</evidence>
<evidence type="ECO:0000256" key="1">
    <source>
        <dbReference type="ARBA" id="ARBA00005417"/>
    </source>
</evidence>
<evidence type="ECO:0000313" key="7">
    <source>
        <dbReference type="EMBL" id="MBB5203382.1"/>
    </source>
</evidence>
<evidence type="ECO:0000259" key="6">
    <source>
        <dbReference type="PROSITE" id="PS50893"/>
    </source>
</evidence>
<proteinExistence type="inferred from homology"/>
<dbReference type="EMBL" id="JACHHO010000001">
    <property type="protein sequence ID" value="MBB5203382.1"/>
    <property type="molecule type" value="Genomic_DNA"/>
</dbReference>
<dbReference type="InterPro" id="IPR003439">
    <property type="entry name" value="ABC_transporter-like_ATP-bd"/>
</dbReference>
<dbReference type="PROSITE" id="PS50893">
    <property type="entry name" value="ABC_TRANSPORTER_2"/>
    <property type="match status" value="1"/>
</dbReference>
<reference evidence="7 8" key="1">
    <citation type="submission" date="2020-08" db="EMBL/GenBank/DDBJ databases">
        <title>Genomic Encyclopedia of Type Strains, Phase IV (KMG-IV): sequencing the most valuable type-strain genomes for metagenomic binning, comparative biology and taxonomic classification.</title>
        <authorList>
            <person name="Goeker M."/>
        </authorList>
    </citation>
    <scope>NUCLEOTIDE SEQUENCE [LARGE SCALE GENOMIC DNA]</scope>
    <source>
        <strain evidence="7 8">DSM 23958</strain>
    </source>
</reference>
<dbReference type="PANTHER" id="PTHR43335">
    <property type="entry name" value="ABC TRANSPORTER, ATP-BINDING PROTEIN"/>
    <property type="match status" value="1"/>
</dbReference>
<dbReference type="InterPro" id="IPR017871">
    <property type="entry name" value="ABC_transporter-like_CS"/>
</dbReference>
<accession>A0A840S1I2</accession>
<organism evidence="7 8">
    <name type="scientific">Inhella inkyongensis</name>
    <dbReference type="NCBI Taxonomy" id="392593"/>
    <lineage>
        <taxon>Bacteria</taxon>
        <taxon>Pseudomonadati</taxon>
        <taxon>Pseudomonadota</taxon>
        <taxon>Betaproteobacteria</taxon>
        <taxon>Burkholderiales</taxon>
        <taxon>Sphaerotilaceae</taxon>
        <taxon>Inhella</taxon>
    </lineage>
</organism>
<comment type="similarity">
    <text evidence="1">Belongs to the ABC transporter superfamily.</text>
</comment>
<protein>
    <submittedName>
        <fullName evidence="7">Cu-processing system ATP-binding protein</fullName>
    </submittedName>
</protein>
<sequence>MDAISHTDAIRLLAVRKAFGALQAVDGVDLQVPRGELFGLIGHNGAGKSTLFRIMLGLATADSGSVEVAGCAVGGPQWREARRRIGYLPEQLALYDNLNARETLAFFARLKGASTEQIEPLLARVGLTAAADRPVRTYSKGMRQRLGLAQALLGSPQVLFLDEPSNGLDPQAIREFYDLLAELRAQGVTVIITSHILAELQQRVDRLAILANGRVVAQGSVQALREQLALPLEVALRGSPALLQQAASVAGAAHAPRHQDGLLHLRCERADKMTLLARLAPLAAQLEDLQIHEPSLEDLYFGVAR</sequence>
<keyword evidence="3" id="KW-1003">Cell membrane</keyword>
<dbReference type="GO" id="GO:0016887">
    <property type="term" value="F:ATP hydrolysis activity"/>
    <property type="evidence" value="ECO:0007669"/>
    <property type="project" value="InterPro"/>
</dbReference>
<dbReference type="GO" id="GO:0005524">
    <property type="term" value="F:ATP binding"/>
    <property type="evidence" value="ECO:0007669"/>
    <property type="project" value="UniProtKB-KW"/>
</dbReference>
<evidence type="ECO:0000256" key="3">
    <source>
        <dbReference type="ARBA" id="ARBA00022475"/>
    </source>
</evidence>
<keyword evidence="8" id="KW-1185">Reference proteome</keyword>
<feature type="domain" description="ABC transporter" evidence="6">
    <location>
        <begin position="10"/>
        <end position="237"/>
    </location>
</feature>
<dbReference type="Gene3D" id="3.40.50.300">
    <property type="entry name" value="P-loop containing nucleotide triphosphate hydrolases"/>
    <property type="match status" value="1"/>
</dbReference>
<keyword evidence="5 7" id="KW-0067">ATP-binding</keyword>
<dbReference type="Proteomes" id="UP000554837">
    <property type="component" value="Unassembled WGS sequence"/>
</dbReference>
<name>A0A840S1I2_9BURK</name>
<evidence type="ECO:0000313" key="8">
    <source>
        <dbReference type="Proteomes" id="UP000554837"/>
    </source>
</evidence>
<comment type="caution">
    <text evidence="7">The sequence shown here is derived from an EMBL/GenBank/DDBJ whole genome shotgun (WGS) entry which is preliminary data.</text>
</comment>
<dbReference type="InterPro" id="IPR027417">
    <property type="entry name" value="P-loop_NTPase"/>
</dbReference>
<dbReference type="Pfam" id="PF00005">
    <property type="entry name" value="ABC_tran"/>
    <property type="match status" value="1"/>
</dbReference>
<keyword evidence="2" id="KW-0813">Transport</keyword>
<keyword evidence="3" id="KW-0472">Membrane</keyword>
<dbReference type="InterPro" id="IPR003593">
    <property type="entry name" value="AAA+_ATPase"/>
</dbReference>
<dbReference type="AlphaFoldDB" id="A0A840S1I2"/>
<dbReference type="SMART" id="SM00382">
    <property type="entry name" value="AAA"/>
    <property type="match status" value="1"/>
</dbReference>